<feature type="signal peptide" evidence="1">
    <location>
        <begin position="1"/>
        <end position="28"/>
    </location>
</feature>
<protein>
    <submittedName>
        <fullName evidence="2">Uncharacterized protein</fullName>
    </submittedName>
</protein>
<dbReference type="Proteomes" id="UP001381693">
    <property type="component" value="Unassembled WGS sequence"/>
</dbReference>
<evidence type="ECO:0000313" key="3">
    <source>
        <dbReference type="Proteomes" id="UP001381693"/>
    </source>
</evidence>
<keyword evidence="3" id="KW-1185">Reference proteome</keyword>
<evidence type="ECO:0000313" key="2">
    <source>
        <dbReference type="EMBL" id="KAK7072450.1"/>
    </source>
</evidence>
<feature type="chain" id="PRO_5042911313" evidence="1">
    <location>
        <begin position="29"/>
        <end position="62"/>
    </location>
</feature>
<reference evidence="2 3" key="1">
    <citation type="submission" date="2023-11" db="EMBL/GenBank/DDBJ databases">
        <title>Halocaridina rubra genome assembly.</title>
        <authorList>
            <person name="Smith C."/>
        </authorList>
    </citation>
    <scope>NUCLEOTIDE SEQUENCE [LARGE SCALE GENOMIC DNA]</scope>
    <source>
        <strain evidence="2">EP-1</strain>
        <tissue evidence="2">Whole</tissue>
    </source>
</reference>
<dbReference type="AlphaFoldDB" id="A0AAN8WUA8"/>
<keyword evidence="1" id="KW-0732">Signal</keyword>
<organism evidence="2 3">
    <name type="scientific">Halocaridina rubra</name>
    <name type="common">Hawaiian red shrimp</name>
    <dbReference type="NCBI Taxonomy" id="373956"/>
    <lineage>
        <taxon>Eukaryota</taxon>
        <taxon>Metazoa</taxon>
        <taxon>Ecdysozoa</taxon>
        <taxon>Arthropoda</taxon>
        <taxon>Crustacea</taxon>
        <taxon>Multicrustacea</taxon>
        <taxon>Malacostraca</taxon>
        <taxon>Eumalacostraca</taxon>
        <taxon>Eucarida</taxon>
        <taxon>Decapoda</taxon>
        <taxon>Pleocyemata</taxon>
        <taxon>Caridea</taxon>
        <taxon>Atyoidea</taxon>
        <taxon>Atyidae</taxon>
        <taxon>Halocaridina</taxon>
    </lineage>
</organism>
<dbReference type="EMBL" id="JAXCGZ010013479">
    <property type="protein sequence ID" value="KAK7072450.1"/>
    <property type="molecule type" value="Genomic_DNA"/>
</dbReference>
<gene>
    <name evidence="2" type="ORF">SK128_011509</name>
</gene>
<feature type="non-terminal residue" evidence="2">
    <location>
        <position position="62"/>
    </location>
</feature>
<feature type="non-terminal residue" evidence="2">
    <location>
        <position position="1"/>
    </location>
</feature>
<proteinExistence type="predicted"/>
<sequence length="62" mass="6433">LRRHRHSIPGHLSSYLIFLAGLQQKAAAAAAAAVPVFSTAVISGSTSAPDLRDNFSALPFSA</sequence>
<evidence type="ECO:0000256" key="1">
    <source>
        <dbReference type="SAM" id="SignalP"/>
    </source>
</evidence>
<accession>A0AAN8WUA8</accession>
<comment type="caution">
    <text evidence="2">The sequence shown here is derived from an EMBL/GenBank/DDBJ whole genome shotgun (WGS) entry which is preliminary data.</text>
</comment>
<name>A0AAN8WUA8_HALRR</name>